<proteinExistence type="predicted"/>
<dbReference type="Proteomes" id="UP000621500">
    <property type="component" value="Unassembled WGS sequence"/>
</dbReference>
<feature type="domain" description="ATP-dependent DNA ligase family profile" evidence="1">
    <location>
        <begin position="9"/>
        <end position="89"/>
    </location>
</feature>
<dbReference type="EMBL" id="BONX01000081">
    <property type="protein sequence ID" value="GIH01695.1"/>
    <property type="molecule type" value="Genomic_DNA"/>
</dbReference>
<evidence type="ECO:0000259" key="1">
    <source>
        <dbReference type="PROSITE" id="PS50160"/>
    </source>
</evidence>
<evidence type="ECO:0000313" key="3">
    <source>
        <dbReference type="Proteomes" id="UP000621500"/>
    </source>
</evidence>
<keyword evidence="3" id="KW-1185">Reference proteome</keyword>
<comment type="caution">
    <text evidence="2">The sequence shown here is derived from an EMBL/GenBank/DDBJ whole genome shotgun (WGS) entry which is preliminary data.</text>
</comment>
<organism evidence="2 3">
    <name type="scientific">Plantactinospora mayteni</name>
    <dbReference type="NCBI Taxonomy" id="566021"/>
    <lineage>
        <taxon>Bacteria</taxon>
        <taxon>Bacillati</taxon>
        <taxon>Actinomycetota</taxon>
        <taxon>Actinomycetes</taxon>
        <taxon>Micromonosporales</taxon>
        <taxon>Micromonosporaceae</taxon>
        <taxon>Plantactinospora</taxon>
    </lineage>
</organism>
<accession>A0ABQ4F454</accession>
<dbReference type="SUPFAM" id="SSF56091">
    <property type="entry name" value="DNA ligase/mRNA capping enzyme, catalytic domain"/>
    <property type="match status" value="1"/>
</dbReference>
<sequence length="196" mass="21587">MPLPARPRFYAFDALWHDGRDLRGTALAGRRQVLDTLPLTAALVLVETHPGQAQAVLDFARRRSLEGIVVKHADSLYRSGRSTAWQKFKIRHHQRVWVTAWIPGGPGELDRYWVSRPVDGNLTPAGEVSLGLKPGQASTLRHILSAADLGAKRRNGLRPVAPVVSMTVAGHGKPSGWLRDPVITEMHIDPTGPQIR</sequence>
<gene>
    <name evidence="2" type="ORF">Pma05_82670</name>
</gene>
<name>A0ABQ4F454_9ACTN</name>
<dbReference type="Pfam" id="PF01068">
    <property type="entry name" value="DNA_ligase_A_M"/>
    <property type="match status" value="1"/>
</dbReference>
<dbReference type="PROSITE" id="PS50160">
    <property type="entry name" value="DNA_LIGASE_A3"/>
    <property type="match status" value="1"/>
</dbReference>
<reference evidence="2 3" key="1">
    <citation type="submission" date="2021-01" db="EMBL/GenBank/DDBJ databases">
        <title>Whole genome shotgun sequence of Plantactinospora mayteni NBRC 109088.</title>
        <authorList>
            <person name="Komaki H."/>
            <person name="Tamura T."/>
        </authorList>
    </citation>
    <scope>NUCLEOTIDE SEQUENCE [LARGE SCALE GENOMIC DNA]</scope>
    <source>
        <strain evidence="2 3">NBRC 109088</strain>
    </source>
</reference>
<protein>
    <recommendedName>
        <fullName evidence="1">ATP-dependent DNA ligase family profile domain-containing protein</fullName>
    </recommendedName>
</protein>
<evidence type="ECO:0000313" key="2">
    <source>
        <dbReference type="EMBL" id="GIH01695.1"/>
    </source>
</evidence>
<dbReference type="Gene3D" id="3.30.470.30">
    <property type="entry name" value="DNA ligase/mRNA capping enzyme"/>
    <property type="match status" value="1"/>
</dbReference>
<dbReference type="InterPro" id="IPR012310">
    <property type="entry name" value="DNA_ligase_ATP-dep_cent"/>
</dbReference>